<dbReference type="PROSITE" id="PS51827">
    <property type="entry name" value="XTBD"/>
    <property type="match status" value="1"/>
</dbReference>
<dbReference type="PANTHER" id="PTHR48430">
    <property type="entry name" value="PARTNER OF XRN-2 PROTEIN 1"/>
    <property type="match status" value="1"/>
</dbReference>
<sequence length="785" mass="88084">MASAHRGDPEAPVSLDRYRQYHENDKQWAGRREFMARHMHLYPGRKMDQLIALSVVWSNIVFIGNRYGEQLTQKVHQMADGIDIGEMPSYELVPGAKATKRPATTDAAAGEPQKKKFGPRPRFEPVHFVVSTIEEDKQFQVTEKTSSQEKTNLPQTYNTLLVVNDHSEAEKSSEMELNSSPYVYDANFEEQSRSDCSNFMTKMEQDYSAKFESHCSNVSKDFRSNVLDMWKDINRQGRKGIGFVKPPKKPGKFGKDTASSDFGRKIQTLDKPTFIDKLSTIVKQHTEHQMFIGSTQINYTRMLTQSVQACKTNPEYIYAPVKEMPSSNLPRLKIPQDGFACEVRCQDVYLATGYSRTKNGARDQAAELAIQLLAKPMLRVLTVTRRFGNGYREDLVVCSSDSPQAEFPPALKQEDGHVNESAPAGQQSFETSKYASAKPWSEFILLENAGDAIGILSNSATYNKMTVEYKYDRMPKNVWQCSVYVQDHFIAGALGNKRNSKHAAAREAVGLLKSLQPNQQKSRQARPTGKSAETSLKDIVICESDANAVCTLNATAQFNKVSIEYVFENLSAVDRKCKVFIEQQLIAEAIGAKKTVKRDAAEAALMALKKTQPVIINNLKKGPAEDAISRNQIRGVSNAEAYKQQIKEDNIGNQLLRKMGWTGGGLGKEGEGIAEPIAVKEQFSREGLGLTTVNQKITKTDVAKIIKNYAFSNSQEDLTFSRELSNEERKHIHQMAQKFGLKSKSYGSGTQRFLVVSRKMNRKDLLHQLRQEGQVGSYTLQLPNE</sequence>
<dbReference type="FunFam" id="3.30.1370.50:FF:000004">
    <property type="entry name" value="NFKB repressing factor"/>
    <property type="match status" value="1"/>
</dbReference>
<organism evidence="8 9">
    <name type="scientific">Eleutherodactylus coqui</name>
    <name type="common">Puerto Rican coqui</name>
    <dbReference type="NCBI Taxonomy" id="57060"/>
    <lineage>
        <taxon>Eukaryota</taxon>
        <taxon>Metazoa</taxon>
        <taxon>Chordata</taxon>
        <taxon>Craniata</taxon>
        <taxon>Vertebrata</taxon>
        <taxon>Euteleostomi</taxon>
        <taxon>Amphibia</taxon>
        <taxon>Batrachia</taxon>
        <taxon>Anura</taxon>
        <taxon>Neobatrachia</taxon>
        <taxon>Hyloidea</taxon>
        <taxon>Eleutherodactylidae</taxon>
        <taxon>Eleutherodactylinae</taxon>
        <taxon>Eleutherodactylus</taxon>
        <taxon>Eleutherodactylus</taxon>
    </lineage>
</organism>
<dbReference type="SUPFAM" id="SSF82708">
    <property type="entry name" value="R3H domain"/>
    <property type="match status" value="1"/>
</dbReference>
<name>A0A8J6EYH1_ELECQ</name>
<dbReference type="SMART" id="SM00393">
    <property type="entry name" value="R3H"/>
    <property type="match status" value="1"/>
</dbReference>
<dbReference type="PROSITE" id="PS50137">
    <property type="entry name" value="DS_RBD"/>
    <property type="match status" value="1"/>
</dbReference>
<feature type="region of interest" description="Disordered" evidence="3">
    <location>
        <begin position="99"/>
        <end position="118"/>
    </location>
</feature>
<dbReference type="Proteomes" id="UP000770717">
    <property type="component" value="Unassembled WGS sequence"/>
</dbReference>
<evidence type="ECO:0000313" key="9">
    <source>
        <dbReference type="Proteomes" id="UP000770717"/>
    </source>
</evidence>
<dbReference type="InterPro" id="IPR036867">
    <property type="entry name" value="R3H_dom_sf"/>
</dbReference>
<dbReference type="CDD" id="cd02640">
    <property type="entry name" value="R3H_NRF"/>
    <property type="match status" value="1"/>
</dbReference>
<feature type="domain" description="G-patch" evidence="5">
    <location>
        <begin position="648"/>
        <end position="693"/>
    </location>
</feature>
<evidence type="ECO:0000313" key="8">
    <source>
        <dbReference type="EMBL" id="KAG9478448.1"/>
    </source>
</evidence>
<dbReference type="PANTHER" id="PTHR48430:SF1">
    <property type="entry name" value="PARTNER OF XRN-2 PROTEIN 1"/>
    <property type="match status" value="1"/>
</dbReference>
<evidence type="ECO:0000256" key="3">
    <source>
        <dbReference type="SAM" id="MobiDB-lite"/>
    </source>
</evidence>
<dbReference type="PROSITE" id="PS50174">
    <property type="entry name" value="G_PATCH"/>
    <property type="match status" value="1"/>
</dbReference>
<feature type="domain" description="R3H" evidence="6">
    <location>
        <begin position="696"/>
        <end position="760"/>
    </location>
</feature>
<dbReference type="EMBL" id="WNTK01000009">
    <property type="protein sequence ID" value="KAG9478448.1"/>
    <property type="molecule type" value="Genomic_DNA"/>
</dbReference>
<feature type="domain" description="DRBM" evidence="4">
    <location>
        <begin position="298"/>
        <end position="375"/>
    </location>
</feature>
<dbReference type="GO" id="GO:0003723">
    <property type="term" value="F:RNA binding"/>
    <property type="evidence" value="ECO:0007669"/>
    <property type="project" value="UniProtKB-UniRule"/>
</dbReference>
<dbReference type="InterPro" id="IPR000467">
    <property type="entry name" value="G_patch_dom"/>
</dbReference>
<dbReference type="SUPFAM" id="SSF54768">
    <property type="entry name" value="dsRNA-binding domain-like"/>
    <property type="match status" value="3"/>
</dbReference>
<dbReference type="InterPro" id="IPR014720">
    <property type="entry name" value="dsRBD_dom"/>
</dbReference>
<comment type="similarity">
    <text evidence="1">Belongs to the CARF family.</text>
</comment>
<dbReference type="Pfam" id="PF11952">
    <property type="entry name" value="XTBD"/>
    <property type="match status" value="1"/>
</dbReference>
<dbReference type="AlphaFoldDB" id="A0A8J6EYH1"/>
<proteinExistence type="inferred from homology"/>
<evidence type="ECO:0008006" key="10">
    <source>
        <dbReference type="Google" id="ProtNLM"/>
    </source>
</evidence>
<accession>A0A8J6EYH1</accession>
<evidence type="ECO:0000259" key="6">
    <source>
        <dbReference type="PROSITE" id="PS51061"/>
    </source>
</evidence>
<keyword evidence="9" id="KW-1185">Reference proteome</keyword>
<dbReference type="PROSITE" id="PS51061">
    <property type="entry name" value="R3H"/>
    <property type="match status" value="1"/>
</dbReference>
<dbReference type="Pfam" id="PF26535">
    <property type="entry name" value="DSRM_CARF"/>
    <property type="match status" value="1"/>
</dbReference>
<dbReference type="InterPro" id="IPR058828">
    <property type="entry name" value="DSRM_CARF/NKRF"/>
</dbReference>
<evidence type="ECO:0000259" key="4">
    <source>
        <dbReference type="PROSITE" id="PS50137"/>
    </source>
</evidence>
<dbReference type="Pfam" id="PF01424">
    <property type="entry name" value="R3H"/>
    <property type="match status" value="1"/>
</dbReference>
<reference evidence="8" key="1">
    <citation type="thesis" date="2020" institute="ProQuest LLC" country="789 East Eisenhower Parkway, Ann Arbor, MI, USA">
        <title>Comparative Genomics and Chromosome Evolution.</title>
        <authorList>
            <person name="Mudd A.B."/>
        </authorList>
    </citation>
    <scope>NUCLEOTIDE SEQUENCE</scope>
    <source>
        <strain evidence="8">HN-11 Male</strain>
        <tissue evidence="8">Kidney and liver</tissue>
    </source>
</reference>
<evidence type="ECO:0000256" key="1">
    <source>
        <dbReference type="ARBA" id="ARBA00010053"/>
    </source>
</evidence>
<dbReference type="SMART" id="SM00443">
    <property type="entry name" value="G_patch"/>
    <property type="match status" value="1"/>
</dbReference>
<keyword evidence="2" id="KW-0694">RNA-binding</keyword>
<dbReference type="InterPro" id="IPR034071">
    <property type="entry name" value="R3H_NRF"/>
</dbReference>
<dbReference type="InterPro" id="IPR021859">
    <property type="entry name" value="XTBD"/>
</dbReference>
<dbReference type="Pfam" id="PF01585">
    <property type="entry name" value="G-patch"/>
    <property type="match status" value="1"/>
</dbReference>
<evidence type="ECO:0000256" key="2">
    <source>
        <dbReference type="PROSITE-ProRule" id="PRU00266"/>
    </source>
</evidence>
<evidence type="ECO:0000259" key="7">
    <source>
        <dbReference type="PROSITE" id="PS51827"/>
    </source>
</evidence>
<dbReference type="Gene3D" id="3.30.160.20">
    <property type="match status" value="1"/>
</dbReference>
<gene>
    <name evidence="8" type="ORF">GDO78_013463</name>
</gene>
<comment type="caution">
    <text evidence="8">The sequence shown here is derived from an EMBL/GenBank/DDBJ whole genome shotgun (WGS) entry which is preliminary data.</text>
</comment>
<dbReference type="InterPro" id="IPR001374">
    <property type="entry name" value="R3H_dom"/>
</dbReference>
<evidence type="ECO:0000259" key="5">
    <source>
        <dbReference type="PROSITE" id="PS50174"/>
    </source>
</evidence>
<dbReference type="OrthoDB" id="29523at2759"/>
<feature type="domain" description="XRN2-binding (XTBD)" evidence="7">
    <location>
        <begin position="15"/>
        <end position="107"/>
    </location>
</feature>
<protein>
    <recommendedName>
        <fullName evidence="10">NF-kappa-B-repressing factor</fullName>
    </recommendedName>
</protein>
<dbReference type="SMART" id="SM00358">
    <property type="entry name" value="DSRM"/>
    <property type="match status" value="3"/>
</dbReference>
<dbReference type="Gene3D" id="3.30.1370.50">
    <property type="entry name" value="R3H-like domain"/>
    <property type="match status" value="1"/>
</dbReference>